<gene>
    <name evidence="6" type="ORF">SAMN05216452_2730</name>
</gene>
<evidence type="ECO:0000313" key="6">
    <source>
        <dbReference type="EMBL" id="SEB67753.1"/>
    </source>
</evidence>
<dbReference type="GO" id="GO:0043190">
    <property type="term" value="C:ATP-binding cassette (ABC) transporter complex"/>
    <property type="evidence" value="ECO:0007669"/>
    <property type="project" value="InterPro"/>
</dbReference>
<comment type="similarity">
    <text evidence="2">Belongs to the bacterial solute-binding protein 5 family.</text>
</comment>
<organism evidence="6 7">
    <name type="scientific">Nitratireductor aquibiodomus</name>
    <dbReference type="NCBI Taxonomy" id="204799"/>
    <lineage>
        <taxon>Bacteria</taxon>
        <taxon>Pseudomonadati</taxon>
        <taxon>Pseudomonadota</taxon>
        <taxon>Alphaproteobacteria</taxon>
        <taxon>Hyphomicrobiales</taxon>
        <taxon>Phyllobacteriaceae</taxon>
        <taxon>Nitratireductor</taxon>
    </lineage>
</organism>
<dbReference type="RefSeq" id="WP_007009193.1">
    <property type="nucleotide sequence ID" value="NZ_FNSL01000001.1"/>
</dbReference>
<dbReference type="GO" id="GO:1904680">
    <property type="term" value="F:peptide transmembrane transporter activity"/>
    <property type="evidence" value="ECO:0007669"/>
    <property type="project" value="TreeGrafter"/>
</dbReference>
<dbReference type="SUPFAM" id="SSF53850">
    <property type="entry name" value="Periplasmic binding protein-like II"/>
    <property type="match status" value="1"/>
</dbReference>
<protein>
    <submittedName>
        <fullName evidence="6">Microcin C transport system substrate-binding protein</fullName>
    </submittedName>
</protein>
<evidence type="ECO:0000256" key="1">
    <source>
        <dbReference type="ARBA" id="ARBA00004418"/>
    </source>
</evidence>
<dbReference type="GO" id="GO:0042884">
    <property type="term" value="P:microcin transport"/>
    <property type="evidence" value="ECO:0007669"/>
    <property type="project" value="TreeGrafter"/>
</dbReference>
<feature type="signal peptide" evidence="4">
    <location>
        <begin position="1"/>
        <end position="27"/>
    </location>
</feature>
<dbReference type="CDD" id="cd08497">
    <property type="entry name" value="MbnE-like"/>
    <property type="match status" value="1"/>
</dbReference>
<dbReference type="EMBL" id="FNSL01000001">
    <property type="protein sequence ID" value="SEB67753.1"/>
    <property type="molecule type" value="Genomic_DNA"/>
</dbReference>
<dbReference type="InterPro" id="IPR039424">
    <property type="entry name" value="SBP_5"/>
</dbReference>
<dbReference type="PANTHER" id="PTHR30290">
    <property type="entry name" value="PERIPLASMIC BINDING COMPONENT OF ABC TRANSPORTER"/>
    <property type="match status" value="1"/>
</dbReference>
<keyword evidence="3 4" id="KW-0732">Signal</keyword>
<dbReference type="PANTHER" id="PTHR30290:SF64">
    <property type="entry name" value="ABC TRANSPORTER PERIPLASMIC BINDING PROTEIN"/>
    <property type="match status" value="1"/>
</dbReference>
<proteinExistence type="inferred from homology"/>
<sequence length="626" mass="71486">MRVIGARATWAACLATALMFASHPASAEDEWLTNSSLIQPESEQGPFERYDYVNPDAPKGGTLNSVALGTYDSFNPFIVRGTQAAGLNYFGGFLWDTLMQQSLTEPSTSYPLIAEAFKHPEDNSSATYRINPKARWHDGAPITAEDVVWSINMLKKHSPQHTRYFSSVVEAVALSEREVEFRFDQKGNKELPHIMGDLPVLPKHWWEGTDADGKKRNFTQPTLEPPLGSGPYRIESFTPGSEIVWKRVEDYWAADLPVNVGRYNVDRRKYTYIQDENAAWLAFTKGGLQDIRVETRSRRWATEYTFPAVKDGDVIKKEFPTGGAEPMQGFVLNTRRPKFQDRRIREALTLAFNFEDMNRTLFFDSYTRTDSYFEGTELAATGLPEGRELEILEEFRDKLPPELFTEEFRLPVYDNPQAERTYLREAIKLFSEAGWSIKSGKMTNNGTGQQFTIEFLGNSPTDEITTGPYMAALRKIGIDVSLRIIDPSQYVNRIRNFDFDAVASIFVNSLSPGNEQREYWGSKAADTPGTRNLAGVKDSIVDALVEKIIYVKDREELIAASRALDRVLLWNYYWVPQWHAPYVRIAYWNKFGMPEKQPEYAGVDLDSWWIDPEREKALAAKYRSQN</sequence>
<dbReference type="Gene3D" id="3.40.190.10">
    <property type="entry name" value="Periplasmic binding protein-like II"/>
    <property type="match status" value="1"/>
</dbReference>
<dbReference type="Gene3D" id="3.10.105.10">
    <property type="entry name" value="Dipeptide-binding Protein, Domain 3"/>
    <property type="match status" value="1"/>
</dbReference>
<dbReference type="InterPro" id="IPR000914">
    <property type="entry name" value="SBP_5_dom"/>
</dbReference>
<feature type="chain" id="PRO_5011593132" evidence="4">
    <location>
        <begin position="28"/>
        <end position="626"/>
    </location>
</feature>
<keyword evidence="7" id="KW-1185">Reference proteome</keyword>
<evidence type="ECO:0000259" key="5">
    <source>
        <dbReference type="Pfam" id="PF00496"/>
    </source>
</evidence>
<reference evidence="7" key="1">
    <citation type="submission" date="2016-10" db="EMBL/GenBank/DDBJ databases">
        <authorList>
            <person name="Varghese N."/>
            <person name="Submissions S."/>
        </authorList>
    </citation>
    <scope>NUCLEOTIDE SEQUENCE [LARGE SCALE GENOMIC DNA]</scope>
    <source>
        <strain evidence="7">ES.061</strain>
    </source>
</reference>
<dbReference type="Pfam" id="PF00496">
    <property type="entry name" value="SBP_bac_5"/>
    <property type="match status" value="1"/>
</dbReference>
<dbReference type="GO" id="GO:0015833">
    <property type="term" value="P:peptide transport"/>
    <property type="evidence" value="ECO:0007669"/>
    <property type="project" value="TreeGrafter"/>
</dbReference>
<evidence type="ECO:0000313" key="7">
    <source>
        <dbReference type="Proteomes" id="UP000199064"/>
    </source>
</evidence>
<feature type="domain" description="Solute-binding protein family 5" evidence="5">
    <location>
        <begin position="110"/>
        <end position="524"/>
    </location>
</feature>
<dbReference type="PIRSF" id="PIRSF002741">
    <property type="entry name" value="MppA"/>
    <property type="match status" value="1"/>
</dbReference>
<dbReference type="AlphaFoldDB" id="A0A1H4LAN8"/>
<evidence type="ECO:0000256" key="2">
    <source>
        <dbReference type="ARBA" id="ARBA00005695"/>
    </source>
</evidence>
<dbReference type="GO" id="GO:0030288">
    <property type="term" value="C:outer membrane-bounded periplasmic space"/>
    <property type="evidence" value="ECO:0007669"/>
    <property type="project" value="TreeGrafter"/>
</dbReference>
<evidence type="ECO:0000256" key="4">
    <source>
        <dbReference type="SAM" id="SignalP"/>
    </source>
</evidence>
<comment type="subcellular location">
    <subcellularLocation>
        <location evidence="1">Periplasm</location>
    </subcellularLocation>
</comment>
<dbReference type="Proteomes" id="UP000199064">
    <property type="component" value="Unassembled WGS sequence"/>
</dbReference>
<dbReference type="InterPro" id="IPR030678">
    <property type="entry name" value="Peptide/Ni-bd"/>
</dbReference>
<name>A0A1H4LAN8_9HYPH</name>
<evidence type="ECO:0000256" key="3">
    <source>
        <dbReference type="ARBA" id="ARBA00022729"/>
    </source>
</evidence>
<accession>A0A1H4LAN8</accession>